<feature type="modified residue" description="O-(pantetheine 4'-phosphoryl)serine" evidence="3">
    <location>
        <position position="34"/>
    </location>
</feature>
<reference evidence="5 6" key="1">
    <citation type="submission" date="2016-12" db="EMBL/GenBank/DDBJ databases">
        <title>Complete genome sequence of Clostridium kluyveri JZZ isolated from the pit mud of a Chinese flavor liquor-making factory.</title>
        <authorList>
            <person name="Wang Y."/>
        </authorList>
    </citation>
    <scope>NUCLEOTIDE SEQUENCE [LARGE SCALE GENOMIC DNA]</scope>
    <source>
        <strain evidence="5 6">JZZ</strain>
    </source>
</reference>
<dbReference type="GO" id="GO:0005737">
    <property type="term" value="C:cytoplasm"/>
    <property type="evidence" value="ECO:0007669"/>
    <property type="project" value="UniProtKB-SubCell"/>
</dbReference>
<comment type="pathway">
    <text evidence="3">Lipid metabolism; fatty acid biosynthesis.</text>
</comment>
<keyword evidence="3" id="KW-0443">Lipid metabolism</keyword>
<dbReference type="PROSITE" id="PS50075">
    <property type="entry name" value="CARRIER"/>
    <property type="match status" value="1"/>
</dbReference>
<accession>A0A1L5F381</accession>
<evidence type="ECO:0000256" key="2">
    <source>
        <dbReference type="ARBA" id="ARBA00022553"/>
    </source>
</evidence>
<keyword evidence="3" id="KW-0963">Cytoplasm</keyword>
<gene>
    <name evidence="3" type="primary">acpP</name>
    <name evidence="5" type="ORF">BS101_01130</name>
</gene>
<evidence type="ECO:0000313" key="6">
    <source>
        <dbReference type="Proteomes" id="UP000184604"/>
    </source>
</evidence>
<dbReference type="SUPFAM" id="SSF47336">
    <property type="entry name" value="ACP-like"/>
    <property type="match status" value="1"/>
</dbReference>
<dbReference type="PANTHER" id="PTHR46153:SF2">
    <property type="entry name" value="ACYL CARRIER PROTEIN"/>
    <property type="match status" value="1"/>
</dbReference>
<dbReference type="UniPathway" id="UPA00094"/>
<evidence type="ECO:0000256" key="3">
    <source>
        <dbReference type="HAMAP-Rule" id="MF_01217"/>
    </source>
</evidence>
<dbReference type="HAMAP" id="MF_01217">
    <property type="entry name" value="Acyl_carrier"/>
    <property type="match status" value="1"/>
</dbReference>
<dbReference type="GO" id="GO:0000036">
    <property type="term" value="F:acyl carrier activity"/>
    <property type="evidence" value="ECO:0007669"/>
    <property type="project" value="UniProtKB-UniRule"/>
</dbReference>
<dbReference type="InterPro" id="IPR009081">
    <property type="entry name" value="PP-bd_ACP"/>
</dbReference>
<name>A0A1L5F381_CLOKL</name>
<protein>
    <recommendedName>
        <fullName evidence="3">Acyl carrier protein</fullName>
        <shortName evidence="3">ACP</shortName>
    </recommendedName>
</protein>
<keyword evidence="3" id="KW-0444">Lipid biosynthesis</keyword>
<keyword evidence="1 3" id="KW-0596">Phosphopantetheine</keyword>
<comment type="function">
    <text evidence="3">Carrier of the growing fatty acid chain in fatty acid biosynthesis.</text>
</comment>
<evidence type="ECO:0000313" key="5">
    <source>
        <dbReference type="EMBL" id="APM37456.1"/>
    </source>
</evidence>
<keyword evidence="3" id="KW-0276">Fatty acid metabolism</keyword>
<dbReference type="Proteomes" id="UP000184604">
    <property type="component" value="Chromosome"/>
</dbReference>
<feature type="domain" description="Carrier" evidence="4">
    <location>
        <begin position="1"/>
        <end position="72"/>
    </location>
</feature>
<dbReference type="NCBIfam" id="NF002150">
    <property type="entry name" value="PRK00982.1-4"/>
    <property type="match status" value="1"/>
</dbReference>
<dbReference type="AlphaFoldDB" id="A0A1L5F381"/>
<comment type="similarity">
    <text evidence="3">Belongs to the acyl carrier protein (ACP) family.</text>
</comment>
<dbReference type="InterPro" id="IPR036736">
    <property type="entry name" value="ACP-like_sf"/>
</dbReference>
<dbReference type="Gene3D" id="1.10.1200.10">
    <property type="entry name" value="ACP-like"/>
    <property type="match status" value="1"/>
</dbReference>
<dbReference type="OrthoDB" id="9804551at2"/>
<dbReference type="InterPro" id="IPR044813">
    <property type="entry name" value="ACP_chloroplastic"/>
</dbReference>
<dbReference type="InterPro" id="IPR003231">
    <property type="entry name" value="ACP"/>
</dbReference>
<evidence type="ECO:0000256" key="1">
    <source>
        <dbReference type="ARBA" id="ARBA00022450"/>
    </source>
</evidence>
<dbReference type="PANTHER" id="PTHR46153">
    <property type="entry name" value="ACYL CARRIER PROTEIN"/>
    <property type="match status" value="1"/>
</dbReference>
<keyword evidence="3" id="KW-0275">Fatty acid biosynthesis</keyword>
<dbReference type="Pfam" id="PF00550">
    <property type="entry name" value="PP-binding"/>
    <property type="match status" value="1"/>
</dbReference>
<proteinExistence type="inferred from homology"/>
<sequence length="75" mass="8851">MIFNRIKKIIVEQLNLDEKDIEENTSFKELKVDSLELFQIIIDIEEEFDVQIEDAESIKTVQDAVKIVEEKINIK</sequence>
<comment type="subcellular location">
    <subcellularLocation>
        <location evidence="3">Cytoplasm</location>
    </subcellularLocation>
</comment>
<keyword evidence="2 3" id="KW-0597">Phosphoprotein</keyword>
<comment type="PTM">
    <text evidence="3">4'-phosphopantetheine is transferred from CoA to a specific serine of apo-ACP by AcpS. This modification is essential for activity because fatty acids are bound in thioester linkage to the sulfhydryl of the prosthetic group.</text>
</comment>
<organism evidence="5 6">
    <name type="scientific">Clostridium kluyveri</name>
    <dbReference type="NCBI Taxonomy" id="1534"/>
    <lineage>
        <taxon>Bacteria</taxon>
        <taxon>Bacillati</taxon>
        <taxon>Bacillota</taxon>
        <taxon>Clostridia</taxon>
        <taxon>Eubacteriales</taxon>
        <taxon>Clostridiaceae</taxon>
        <taxon>Clostridium</taxon>
    </lineage>
</organism>
<dbReference type="EMBL" id="CP018335">
    <property type="protein sequence ID" value="APM37456.1"/>
    <property type="molecule type" value="Genomic_DNA"/>
</dbReference>
<evidence type="ECO:0000259" key="4">
    <source>
        <dbReference type="PROSITE" id="PS50075"/>
    </source>
</evidence>
<dbReference type="RefSeq" id="WP_073537169.1">
    <property type="nucleotide sequence ID" value="NZ_CP018335.1"/>
</dbReference>